<dbReference type="Proteomes" id="UP000202511">
    <property type="component" value="Segment"/>
</dbReference>
<feature type="compositionally biased region" description="Low complexity" evidence="1">
    <location>
        <begin position="134"/>
        <end position="154"/>
    </location>
</feature>
<reference evidence="2 3" key="1">
    <citation type="journal article" date="2015" name="Parasitol. Res.">
        <title>Viruses in close associations with free-living amoebae.</title>
        <authorList>
            <person name="Scheid P."/>
        </authorList>
    </citation>
    <scope>NUCLEOTIDE SEQUENCE [LARGE SCALE GENOMIC DNA]</scope>
    <source>
        <strain evidence="2">KlaHel</strain>
    </source>
</reference>
<dbReference type="GeneID" id="23463384"/>
<feature type="region of interest" description="Disordered" evidence="1">
    <location>
        <begin position="194"/>
        <end position="217"/>
    </location>
</feature>
<sequence length="236" mass="23222">MTSFDLGAFEAAVPPTGTIPGTGTNYNPYGAGAPTSAPGVDQHITVLNMSGKRATGLWTTEQERSHFTIEAGHILNIHRSGVSPVRTIEISTGGAQPVYSNTHVMPGSTIAIVLNEDGGYSPLAPIDGGGGSGSDNNARRATGTSTTGYGASYGAPTSNGGGGYAPPSNGGNNGGGYAPPSNGNGYGATFAGPSNGGGYAPPSNRGGNGGGGPLGAAYRALTNAGALSYSPFGWRA</sequence>
<protein>
    <submittedName>
        <fullName evidence="2">Uncharacterized protein</fullName>
    </submittedName>
</protein>
<evidence type="ECO:0000256" key="1">
    <source>
        <dbReference type="SAM" id="MobiDB-lite"/>
    </source>
</evidence>
<dbReference type="RefSeq" id="YP_009120702.1">
    <property type="nucleotide sequence ID" value="NC_026440.1"/>
</dbReference>
<dbReference type="EMBL" id="KP136319">
    <property type="protein sequence ID" value="AJF98467.1"/>
    <property type="molecule type" value="Genomic_DNA"/>
</dbReference>
<feature type="region of interest" description="Disordered" evidence="1">
    <location>
        <begin position="124"/>
        <end position="154"/>
    </location>
</feature>
<dbReference type="KEGG" id="vg:23463384"/>
<name>A0A0B5JF50_9VIRU</name>
<evidence type="ECO:0000313" key="3">
    <source>
        <dbReference type="Proteomes" id="UP000202511"/>
    </source>
</evidence>
<evidence type="ECO:0000313" key="2">
    <source>
        <dbReference type="EMBL" id="AJF98467.1"/>
    </source>
</evidence>
<accession>A0A0B5JF50</accession>
<organism evidence="2 3">
    <name type="scientific">Pandoravirus inopinatum</name>
    <dbReference type="NCBI Taxonomy" id="1605721"/>
    <lineage>
        <taxon>Viruses</taxon>
        <taxon>Pandoravirus</taxon>
    </lineage>
</organism>
<proteinExistence type="predicted"/>